<reference evidence="6 7" key="1">
    <citation type="submission" date="2019-10" db="EMBL/GenBank/DDBJ databases">
        <title>Epibacterium sp. nov., isolated from seawater.</title>
        <authorList>
            <person name="Zhang X."/>
            <person name="Li N."/>
        </authorList>
    </citation>
    <scope>NUCLEOTIDE SEQUENCE [LARGE SCALE GENOMIC DNA]</scope>
    <source>
        <strain evidence="6 7">SM1979</strain>
    </source>
</reference>
<evidence type="ECO:0000313" key="7">
    <source>
        <dbReference type="Proteomes" id="UP000444174"/>
    </source>
</evidence>
<dbReference type="GO" id="GO:0051301">
    <property type="term" value="P:cell division"/>
    <property type="evidence" value="ECO:0007669"/>
    <property type="project" value="UniProtKB-KW"/>
</dbReference>
<dbReference type="PANTHER" id="PTHR34298">
    <property type="entry name" value="SEGREGATION AND CONDENSATION PROTEIN B"/>
    <property type="match status" value="1"/>
</dbReference>
<dbReference type="NCBIfam" id="TIGR00281">
    <property type="entry name" value="SMC-Scp complex subunit ScpB"/>
    <property type="match status" value="1"/>
</dbReference>
<dbReference type="InterPro" id="IPR005234">
    <property type="entry name" value="ScpB_csome_segregation"/>
</dbReference>
<name>A0A843YDI5_9RHOB</name>
<keyword evidence="3" id="KW-0159">Chromosome partition</keyword>
<evidence type="ECO:0000256" key="5">
    <source>
        <dbReference type="SAM" id="MobiDB-lite"/>
    </source>
</evidence>
<dbReference type="GO" id="GO:0051304">
    <property type="term" value="P:chromosome separation"/>
    <property type="evidence" value="ECO:0007669"/>
    <property type="project" value="InterPro"/>
</dbReference>
<sequence>MMDISDSQSASAQLDTDTLFDAPPMAEQERMVEAVLFASAEPVTLRELAARMPHGCKPAEALGHLQSRYDGRGIRVVQVGDAWAIRTAPDLRFLMERETVEQRKLSRAAIETLAIIAYHQPITRAEIEEIRGVSVARGTIDQLLEMEWIRLGRRKMTPGRPVTFVVTPNFLDHFGLESARDLPGLKELRSAGLLESRPPPGALPLGGRDDEDEVEEQAELFPDTAEVAEASEAGPTEAEPRETP</sequence>
<dbReference type="InterPro" id="IPR036388">
    <property type="entry name" value="WH-like_DNA-bd_sf"/>
</dbReference>
<evidence type="ECO:0000256" key="3">
    <source>
        <dbReference type="ARBA" id="ARBA00022829"/>
    </source>
</evidence>
<dbReference type="SUPFAM" id="SSF46785">
    <property type="entry name" value="Winged helix' DNA-binding domain"/>
    <property type="match status" value="2"/>
</dbReference>
<evidence type="ECO:0000256" key="2">
    <source>
        <dbReference type="ARBA" id="ARBA00022618"/>
    </source>
</evidence>
<dbReference type="EMBL" id="WIBF01000001">
    <property type="protein sequence ID" value="MQQ07382.1"/>
    <property type="molecule type" value="Genomic_DNA"/>
</dbReference>
<proteinExistence type="predicted"/>
<dbReference type="InterPro" id="IPR036390">
    <property type="entry name" value="WH_DNA-bd_sf"/>
</dbReference>
<dbReference type="Gene3D" id="1.10.10.10">
    <property type="entry name" value="Winged helix-like DNA-binding domain superfamily/Winged helix DNA-binding domain"/>
    <property type="match status" value="2"/>
</dbReference>
<dbReference type="AlphaFoldDB" id="A0A843YDI5"/>
<comment type="caution">
    <text evidence="6">The sequence shown here is derived from an EMBL/GenBank/DDBJ whole genome shotgun (WGS) entry which is preliminary data.</text>
</comment>
<dbReference type="RefSeq" id="WP_153214272.1">
    <property type="nucleotide sequence ID" value="NZ_WIBF01000001.1"/>
</dbReference>
<keyword evidence="7" id="KW-1185">Reference proteome</keyword>
<keyword evidence="1" id="KW-0963">Cytoplasm</keyword>
<dbReference type="PANTHER" id="PTHR34298:SF2">
    <property type="entry name" value="SEGREGATION AND CONDENSATION PROTEIN B"/>
    <property type="match status" value="1"/>
</dbReference>
<gene>
    <name evidence="6" type="primary">scpB</name>
    <name evidence="6" type="ORF">GFB49_02845</name>
</gene>
<keyword evidence="4" id="KW-0131">Cell cycle</keyword>
<dbReference type="Pfam" id="PF04079">
    <property type="entry name" value="SMC_ScpB"/>
    <property type="match status" value="1"/>
</dbReference>
<protein>
    <submittedName>
        <fullName evidence="6">SMC-Scp complex subunit ScpB</fullName>
    </submittedName>
</protein>
<organism evidence="6 7">
    <name type="scientific">Tritonibacter litoralis</name>
    <dbReference type="NCBI Taxonomy" id="2662264"/>
    <lineage>
        <taxon>Bacteria</taxon>
        <taxon>Pseudomonadati</taxon>
        <taxon>Pseudomonadota</taxon>
        <taxon>Alphaproteobacteria</taxon>
        <taxon>Rhodobacterales</taxon>
        <taxon>Paracoccaceae</taxon>
        <taxon>Tritonibacter</taxon>
    </lineage>
</organism>
<feature type="region of interest" description="Disordered" evidence="5">
    <location>
        <begin position="190"/>
        <end position="244"/>
    </location>
</feature>
<dbReference type="Proteomes" id="UP000444174">
    <property type="component" value="Unassembled WGS sequence"/>
</dbReference>
<evidence type="ECO:0000313" key="6">
    <source>
        <dbReference type="EMBL" id="MQQ07382.1"/>
    </source>
</evidence>
<evidence type="ECO:0000256" key="4">
    <source>
        <dbReference type="ARBA" id="ARBA00023306"/>
    </source>
</evidence>
<feature type="compositionally biased region" description="Acidic residues" evidence="5">
    <location>
        <begin position="209"/>
        <end position="218"/>
    </location>
</feature>
<keyword evidence="2" id="KW-0132">Cell division</keyword>
<accession>A0A843YDI5</accession>
<evidence type="ECO:0000256" key="1">
    <source>
        <dbReference type="ARBA" id="ARBA00022490"/>
    </source>
</evidence>